<evidence type="ECO:0000256" key="6">
    <source>
        <dbReference type="SAM" id="Phobius"/>
    </source>
</evidence>
<dbReference type="PANTHER" id="PTHR23513">
    <property type="entry name" value="INTEGRAL MEMBRANE EFFLUX PROTEIN-RELATED"/>
    <property type="match status" value="1"/>
</dbReference>
<feature type="transmembrane region" description="Helical" evidence="6">
    <location>
        <begin position="280"/>
        <end position="300"/>
    </location>
</feature>
<feature type="transmembrane region" description="Helical" evidence="6">
    <location>
        <begin position="373"/>
        <end position="396"/>
    </location>
</feature>
<dbReference type="InterPro" id="IPR036259">
    <property type="entry name" value="MFS_trans_sf"/>
</dbReference>
<evidence type="ECO:0000313" key="8">
    <source>
        <dbReference type="EMBL" id="MFC3051486.1"/>
    </source>
</evidence>
<evidence type="ECO:0000313" key="9">
    <source>
        <dbReference type="Proteomes" id="UP001595444"/>
    </source>
</evidence>
<feature type="transmembrane region" description="Helical" evidence="6">
    <location>
        <begin position="74"/>
        <end position="94"/>
    </location>
</feature>
<dbReference type="Pfam" id="PF07690">
    <property type="entry name" value="MFS_1"/>
    <property type="match status" value="1"/>
</dbReference>
<dbReference type="Proteomes" id="UP001595444">
    <property type="component" value="Unassembled WGS sequence"/>
</dbReference>
<name>A0ABV7D394_9PROT</name>
<dbReference type="PROSITE" id="PS50850">
    <property type="entry name" value="MFS"/>
    <property type="match status" value="1"/>
</dbReference>
<dbReference type="InterPro" id="IPR011701">
    <property type="entry name" value="MFS"/>
</dbReference>
<evidence type="ECO:0000256" key="1">
    <source>
        <dbReference type="ARBA" id="ARBA00004651"/>
    </source>
</evidence>
<dbReference type="SUPFAM" id="SSF103473">
    <property type="entry name" value="MFS general substrate transporter"/>
    <property type="match status" value="1"/>
</dbReference>
<feature type="domain" description="Major facilitator superfamily (MFS) profile" evidence="7">
    <location>
        <begin position="1"/>
        <end position="212"/>
    </location>
</feature>
<keyword evidence="3 6" id="KW-0812">Transmembrane</keyword>
<evidence type="ECO:0000259" key="7">
    <source>
        <dbReference type="PROSITE" id="PS50850"/>
    </source>
</evidence>
<feature type="transmembrane region" description="Helical" evidence="6">
    <location>
        <begin position="338"/>
        <end position="361"/>
    </location>
</feature>
<keyword evidence="5 6" id="KW-0472">Membrane</keyword>
<feature type="transmembrane region" description="Helical" evidence="6">
    <location>
        <begin position="12"/>
        <end position="35"/>
    </location>
</feature>
<feature type="transmembrane region" description="Helical" evidence="6">
    <location>
        <begin position="185"/>
        <end position="207"/>
    </location>
</feature>
<dbReference type="InterPro" id="IPR020846">
    <property type="entry name" value="MFS_dom"/>
</dbReference>
<reference evidence="9" key="1">
    <citation type="journal article" date="2019" name="Int. J. Syst. Evol. Microbiol.">
        <title>The Global Catalogue of Microorganisms (GCM) 10K type strain sequencing project: providing services to taxonomists for standard genome sequencing and annotation.</title>
        <authorList>
            <consortium name="The Broad Institute Genomics Platform"/>
            <consortium name="The Broad Institute Genome Sequencing Center for Infectious Disease"/>
            <person name="Wu L."/>
            <person name="Ma J."/>
        </authorList>
    </citation>
    <scope>NUCLEOTIDE SEQUENCE [LARGE SCALE GENOMIC DNA]</scope>
    <source>
        <strain evidence="9">KCTC 62164</strain>
    </source>
</reference>
<evidence type="ECO:0000256" key="3">
    <source>
        <dbReference type="ARBA" id="ARBA00022692"/>
    </source>
</evidence>
<proteinExistence type="predicted"/>
<keyword evidence="9" id="KW-1185">Reference proteome</keyword>
<sequence>MMQLFKDRNFLNYWIGQFVSVIGDHISIIAFPLLVLQMTESVSMTGLVFAVQGIPRAILMLVGGAVVDRVGARAVMMVTSVLRFGLVMVVAWLINVDQASLQIVFGLAFAFGVADAFFYPASTAIVPSLLSKDKLQAGNALVQGSMWVGVIVGPALAGLIIAGEITTMGHDANLEAATYASNRSGFARAFFVDGLTFAASFITLIFVRTRKGESNVNDSVPDSSLKASIGGEVMEVVRWVWSQPSMRLGFIGIAALEFFFQTPIFVGLPALAKARFLEPVYVYGLIITAYGSGALIGSFVGGSVRAIPDKYLIRVMFLVFMGSGASFGLMVLYEPYWWAMLVFFVCGTGDSFVWVNFTTWVQKQVPEKKIGRVMSILTFMSVGLIPIASVILGVAFEWNLEASLLIVSGILVVFCMVAACHKDAIFVRAEDGNITAMTEGKV</sequence>
<protein>
    <submittedName>
        <fullName evidence="8">MFS transporter</fullName>
    </submittedName>
</protein>
<feature type="transmembrane region" description="Helical" evidence="6">
    <location>
        <begin position="140"/>
        <end position="165"/>
    </location>
</feature>
<evidence type="ECO:0000256" key="4">
    <source>
        <dbReference type="ARBA" id="ARBA00022989"/>
    </source>
</evidence>
<feature type="transmembrane region" description="Helical" evidence="6">
    <location>
        <begin position="47"/>
        <end position="67"/>
    </location>
</feature>
<keyword evidence="2" id="KW-1003">Cell membrane</keyword>
<dbReference type="EMBL" id="JBHRSL010000003">
    <property type="protein sequence ID" value="MFC3051486.1"/>
    <property type="molecule type" value="Genomic_DNA"/>
</dbReference>
<comment type="subcellular location">
    <subcellularLocation>
        <location evidence="1">Cell membrane</location>
        <topology evidence="1">Multi-pass membrane protein</topology>
    </subcellularLocation>
</comment>
<accession>A0ABV7D394</accession>
<evidence type="ECO:0000256" key="5">
    <source>
        <dbReference type="ARBA" id="ARBA00023136"/>
    </source>
</evidence>
<keyword evidence="4 6" id="KW-1133">Transmembrane helix</keyword>
<comment type="caution">
    <text evidence="8">The sequence shown here is derived from an EMBL/GenBank/DDBJ whole genome shotgun (WGS) entry which is preliminary data.</text>
</comment>
<dbReference type="CDD" id="cd06173">
    <property type="entry name" value="MFS_MefA_like"/>
    <property type="match status" value="1"/>
</dbReference>
<dbReference type="PANTHER" id="PTHR23513:SF11">
    <property type="entry name" value="STAPHYLOFERRIN A TRANSPORTER"/>
    <property type="match status" value="1"/>
</dbReference>
<feature type="transmembrane region" description="Helical" evidence="6">
    <location>
        <begin position="248"/>
        <end position="268"/>
    </location>
</feature>
<feature type="transmembrane region" description="Helical" evidence="6">
    <location>
        <begin position="100"/>
        <end position="119"/>
    </location>
</feature>
<gene>
    <name evidence="8" type="ORF">ACFOKA_06180</name>
</gene>
<evidence type="ECO:0000256" key="2">
    <source>
        <dbReference type="ARBA" id="ARBA00022475"/>
    </source>
</evidence>
<organism evidence="8 9">
    <name type="scientific">Kordiimonas pumila</name>
    <dbReference type="NCBI Taxonomy" id="2161677"/>
    <lineage>
        <taxon>Bacteria</taxon>
        <taxon>Pseudomonadati</taxon>
        <taxon>Pseudomonadota</taxon>
        <taxon>Alphaproteobacteria</taxon>
        <taxon>Kordiimonadales</taxon>
        <taxon>Kordiimonadaceae</taxon>
        <taxon>Kordiimonas</taxon>
    </lineage>
</organism>
<feature type="transmembrane region" description="Helical" evidence="6">
    <location>
        <begin position="402"/>
        <end position="420"/>
    </location>
</feature>
<feature type="transmembrane region" description="Helical" evidence="6">
    <location>
        <begin position="312"/>
        <end position="332"/>
    </location>
</feature>
<dbReference type="RefSeq" id="WP_194214309.1">
    <property type="nucleotide sequence ID" value="NZ_CP061205.1"/>
</dbReference>
<dbReference type="Gene3D" id="1.20.1250.20">
    <property type="entry name" value="MFS general substrate transporter like domains"/>
    <property type="match status" value="1"/>
</dbReference>